<accession>A0ABP6KC84</accession>
<dbReference type="RefSeq" id="WP_344892057.1">
    <property type="nucleotide sequence ID" value="NZ_BAAAWD010000006.1"/>
</dbReference>
<comment type="caution">
    <text evidence="3">The sequence shown here is derived from an EMBL/GenBank/DDBJ whole genome shotgun (WGS) entry which is preliminary data.</text>
</comment>
<evidence type="ECO:0000256" key="1">
    <source>
        <dbReference type="ARBA" id="ARBA00022527"/>
    </source>
</evidence>
<feature type="domain" description="Histidine kinase/HSP90-like ATPase" evidence="2">
    <location>
        <begin position="15"/>
        <end position="124"/>
    </location>
</feature>
<reference evidence="4" key="1">
    <citation type="journal article" date="2019" name="Int. J. Syst. Evol. Microbiol.">
        <title>The Global Catalogue of Microorganisms (GCM) 10K type strain sequencing project: providing services to taxonomists for standard genome sequencing and annotation.</title>
        <authorList>
            <consortium name="The Broad Institute Genomics Platform"/>
            <consortium name="The Broad Institute Genome Sequencing Center for Infectious Disease"/>
            <person name="Wu L."/>
            <person name="Ma J."/>
        </authorList>
    </citation>
    <scope>NUCLEOTIDE SEQUENCE [LARGE SCALE GENOMIC DNA]</scope>
    <source>
        <strain evidence="4">JCM 3106</strain>
    </source>
</reference>
<evidence type="ECO:0000313" key="3">
    <source>
        <dbReference type="EMBL" id="GAA3000496.1"/>
    </source>
</evidence>
<evidence type="ECO:0000313" key="4">
    <source>
        <dbReference type="Proteomes" id="UP001499930"/>
    </source>
</evidence>
<keyword evidence="1" id="KW-0418">Kinase</keyword>
<dbReference type="PANTHER" id="PTHR35526:SF3">
    <property type="entry name" value="ANTI-SIGMA-F FACTOR RSBW"/>
    <property type="match status" value="1"/>
</dbReference>
<dbReference type="InterPro" id="IPR036890">
    <property type="entry name" value="HATPase_C_sf"/>
</dbReference>
<dbReference type="Proteomes" id="UP001499930">
    <property type="component" value="Unassembled WGS sequence"/>
</dbReference>
<keyword evidence="1" id="KW-0723">Serine/threonine-protein kinase</keyword>
<dbReference type="PANTHER" id="PTHR35526">
    <property type="entry name" value="ANTI-SIGMA-F FACTOR RSBW-RELATED"/>
    <property type="match status" value="1"/>
</dbReference>
<dbReference type="InterPro" id="IPR003594">
    <property type="entry name" value="HATPase_dom"/>
</dbReference>
<dbReference type="Pfam" id="PF13581">
    <property type="entry name" value="HATPase_c_2"/>
    <property type="match status" value="1"/>
</dbReference>
<dbReference type="Gene3D" id="3.30.565.10">
    <property type="entry name" value="Histidine kinase-like ATPase, C-terminal domain"/>
    <property type="match status" value="1"/>
</dbReference>
<dbReference type="InterPro" id="IPR050267">
    <property type="entry name" value="Anti-sigma-factor_SerPK"/>
</dbReference>
<name>A0ABP6KC84_9ACTN</name>
<keyword evidence="1" id="KW-0808">Transferase</keyword>
<protein>
    <recommendedName>
        <fullName evidence="2">Histidine kinase/HSP90-like ATPase domain-containing protein</fullName>
    </recommendedName>
</protein>
<proteinExistence type="predicted"/>
<evidence type="ECO:0000259" key="2">
    <source>
        <dbReference type="Pfam" id="PF13581"/>
    </source>
</evidence>
<keyword evidence="4" id="KW-1185">Reference proteome</keyword>
<organism evidence="3 4">
    <name type="scientific">Streptosporangium longisporum</name>
    <dbReference type="NCBI Taxonomy" id="46187"/>
    <lineage>
        <taxon>Bacteria</taxon>
        <taxon>Bacillati</taxon>
        <taxon>Actinomycetota</taxon>
        <taxon>Actinomycetes</taxon>
        <taxon>Streptosporangiales</taxon>
        <taxon>Streptosporangiaceae</taxon>
        <taxon>Streptosporangium</taxon>
    </lineage>
</organism>
<gene>
    <name evidence="3" type="ORF">GCM10017559_21800</name>
</gene>
<dbReference type="EMBL" id="BAAAWD010000006">
    <property type="protein sequence ID" value="GAA3000496.1"/>
    <property type="molecule type" value="Genomic_DNA"/>
</dbReference>
<dbReference type="CDD" id="cd16936">
    <property type="entry name" value="HATPase_RsbW-like"/>
    <property type="match status" value="1"/>
</dbReference>
<sequence length="133" mass="14962">MHDQQCYRWPISKDLVGLRRYLHHHAGRAGLVGMRRIDLVLAAHEAVINVLEHGGATGTLIVRYDTQALTVDIVDDAGRLRAEHAPRECPRSGAVRGFGLWLMSRLCDEFTINRIDASSRVRLRMYLSSASAR</sequence>